<reference evidence="2" key="1">
    <citation type="submission" date="2021-03" db="EMBL/GenBank/DDBJ databases">
        <title>Microbacterium sp. nov., a novel actinobacterium isolated from cow dung.</title>
        <authorList>
            <person name="Zhang L."/>
        </authorList>
    </citation>
    <scope>NUCLEOTIDE SEQUENCE</scope>
    <source>
        <strain evidence="2">NEAU-LLB</strain>
    </source>
</reference>
<comment type="caution">
    <text evidence="2">The sequence shown here is derived from an EMBL/GenBank/DDBJ whole genome shotgun (WGS) entry which is preliminary data.</text>
</comment>
<proteinExistence type="predicted"/>
<sequence length="218" mass="24005">MRLEDIWPIFGLEIETPRLLLRPVRDDDLPGLVHAALDGIHDPSRMPFGVPWTDAPPEDLPRNTAAFQWHLRGQVTPSHWHIAFAIHHEGRVIGSQDLSAHQFSDRRTVETGSWLTQSAQGDGIGTEMRAALLQFAFDHLGAEWAESSAAAWNEASLGVSRKLGYQPNGVSRVSPRAGEPVDHQKVRLAKQDFVRPDWTIAVRGAGPALAQLGIDPAT</sequence>
<name>A0A939TNG4_9MICO</name>
<evidence type="ECO:0000313" key="2">
    <source>
        <dbReference type="EMBL" id="MBO3664213.1"/>
    </source>
</evidence>
<evidence type="ECO:0000313" key="3">
    <source>
        <dbReference type="Proteomes" id="UP000680132"/>
    </source>
</evidence>
<dbReference type="GO" id="GO:1990189">
    <property type="term" value="F:protein N-terminal-serine acetyltransferase activity"/>
    <property type="evidence" value="ECO:0007669"/>
    <property type="project" value="TreeGrafter"/>
</dbReference>
<organism evidence="2 3">
    <name type="scientific">Microbacterium stercoris</name>
    <dbReference type="NCBI Taxonomy" id="2820289"/>
    <lineage>
        <taxon>Bacteria</taxon>
        <taxon>Bacillati</taxon>
        <taxon>Actinomycetota</taxon>
        <taxon>Actinomycetes</taxon>
        <taxon>Micrococcales</taxon>
        <taxon>Microbacteriaceae</taxon>
        <taxon>Microbacterium</taxon>
    </lineage>
</organism>
<dbReference type="InterPro" id="IPR016181">
    <property type="entry name" value="Acyl_CoA_acyltransferase"/>
</dbReference>
<dbReference type="InterPro" id="IPR051908">
    <property type="entry name" value="Ribosomal_N-acetyltransferase"/>
</dbReference>
<dbReference type="InterPro" id="IPR000182">
    <property type="entry name" value="GNAT_dom"/>
</dbReference>
<accession>A0A939TNG4</accession>
<dbReference type="Gene3D" id="3.40.630.30">
    <property type="match status" value="1"/>
</dbReference>
<dbReference type="EMBL" id="JAGFOA010000004">
    <property type="protein sequence ID" value="MBO3664213.1"/>
    <property type="molecule type" value="Genomic_DNA"/>
</dbReference>
<dbReference type="Proteomes" id="UP000680132">
    <property type="component" value="Unassembled WGS sequence"/>
</dbReference>
<dbReference type="PANTHER" id="PTHR43441">
    <property type="entry name" value="RIBOSOMAL-PROTEIN-SERINE ACETYLTRANSFERASE"/>
    <property type="match status" value="1"/>
</dbReference>
<dbReference type="PROSITE" id="PS51186">
    <property type="entry name" value="GNAT"/>
    <property type="match status" value="1"/>
</dbReference>
<gene>
    <name evidence="2" type="ORF">J5V96_11920</name>
</gene>
<dbReference type="SUPFAM" id="SSF55729">
    <property type="entry name" value="Acyl-CoA N-acyltransferases (Nat)"/>
    <property type="match status" value="1"/>
</dbReference>
<dbReference type="AlphaFoldDB" id="A0A939TNG4"/>
<dbReference type="Pfam" id="PF13302">
    <property type="entry name" value="Acetyltransf_3"/>
    <property type="match status" value="1"/>
</dbReference>
<feature type="domain" description="N-acetyltransferase" evidence="1">
    <location>
        <begin position="19"/>
        <end position="182"/>
    </location>
</feature>
<dbReference type="GO" id="GO:0005737">
    <property type="term" value="C:cytoplasm"/>
    <property type="evidence" value="ECO:0007669"/>
    <property type="project" value="TreeGrafter"/>
</dbReference>
<evidence type="ECO:0000259" key="1">
    <source>
        <dbReference type="PROSITE" id="PS51186"/>
    </source>
</evidence>
<dbReference type="RefSeq" id="WP_208504039.1">
    <property type="nucleotide sequence ID" value="NZ_JAGFOA010000004.1"/>
</dbReference>
<keyword evidence="3" id="KW-1185">Reference proteome</keyword>
<dbReference type="GO" id="GO:0008999">
    <property type="term" value="F:protein-N-terminal-alanine acetyltransferase activity"/>
    <property type="evidence" value="ECO:0007669"/>
    <property type="project" value="TreeGrafter"/>
</dbReference>
<protein>
    <submittedName>
        <fullName evidence="2">GNAT family N-acetyltransferase</fullName>
    </submittedName>
</protein>
<dbReference type="PANTHER" id="PTHR43441:SF11">
    <property type="entry name" value="RIBOSOMAL-PROTEIN-SERINE ACETYLTRANSFERASE"/>
    <property type="match status" value="1"/>
</dbReference>